<proteinExistence type="predicted"/>
<accession>A0AAN6JR70</accession>
<feature type="chain" id="PRO_5042900077" evidence="1">
    <location>
        <begin position="23"/>
        <end position="72"/>
    </location>
</feature>
<evidence type="ECO:0000313" key="3">
    <source>
        <dbReference type="Proteomes" id="UP001176517"/>
    </source>
</evidence>
<dbReference type="AlphaFoldDB" id="A0AAN6JR70"/>
<name>A0AAN6JR70_9BASI</name>
<reference evidence="2" key="1">
    <citation type="journal article" date="2023" name="PhytoFront">
        <title>Draft Genome Resources of Seven Strains of Tilletia horrida, Causal Agent of Kernel Smut of Rice.</title>
        <authorList>
            <person name="Khanal S."/>
            <person name="Antony Babu S."/>
            <person name="Zhou X.G."/>
        </authorList>
    </citation>
    <scope>NUCLEOTIDE SEQUENCE</scope>
    <source>
        <strain evidence="2">TX6</strain>
    </source>
</reference>
<organism evidence="2 3">
    <name type="scientific">Tilletia horrida</name>
    <dbReference type="NCBI Taxonomy" id="155126"/>
    <lineage>
        <taxon>Eukaryota</taxon>
        <taxon>Fungi</taxon>
        <taxon>Dikarya</taxon>
        <taxon>Basidiomycota</taxon>
        <taxon>Ustilaginomycotina</taxon>
        <taxon>Exobasidiomycetes</taxon>
        <taxon>Tilletiales</taxon>
        <taxon>Tilletiaceae</taxon>
        <taxon>Tilletia</taxon>
    </lineage>
</organism>
<gene>
    <name evidence="2" type="ORF">OC846_003605</name>
</gene>
<sequence>MKTSFTSASILAVLLLSISAIASPNPTAKRELNQTCYSHCVNAGQSDCVRCCTFAGGSNTNTGCFGQDPDRK</sequence>
<feature type="signal peptide" evidence="1">
    <location>
        <begin position="1"/>
        <end position="22"/>
    </location>
</feature>
<keyword evidence="3" id="KW-1185">Reference proteome</keyword>
<keyword evidence="1" id="KW-0732">Signal</keyword>
<protein>
    <submittedName>
        <fullName evidence="2">Uncharacterized protein</fullName>
    </submittedName>
</protein>
<dbReference type="EMBL" id="JAPDMZ010000090">
    <property type="protein sequence ID" value="KAK0550590.1"/>
    <property type="molecule type" value="Genomic_DNA"/>
</dbReference>
<evidence type="ECO:0000313" key="2">
    <source>
        <dbReference type="EMBL" id="KAK0550590.1"/>
    </source>
</evidence>
<dbReference type="Proteomes" id="UP001176517">
    <property type="component" value="Unassembled WGS sequence"/>
</dbReference>
<comment type="caution">
    <text evidence="2">The sequence shown here is derived from an EMBL/GenBank/DDBJ whole genome shotgun (WGS) entry which is preliminary data.</text>
</comment>
<evidence type="ECO:0000256" key="1">
    <source>
        <dbReference type="SAM" id="SignalP"/>
    </source>
</evidence>